<dbReference type="Pfam" id="PF14707">
    <property type="entry name" value="Sulfatase_C"/>
    <property type="match status" value="1"/>
</dbReference>
<dbReference type="InterPro" id="IPR000917">
    <property type="entry name" value="Sulfatase_N"/>
</dbReference>
<proteinExistence type="inferred from homology"/>
<dbReference type="Gene3D" id="3.40.720.10">
    <property type="entry name" value="Alkaline Phosphatase, subunit A"/>
    <property type="match status" value="1"/>
</dbReference>
<feature type="signal peptide" evidence="6">
    <location>
        <begin position="1"/>
        <end position="24"/>
    </location>
</feature>
<dbReference type="PROSITE" id="PS00523">
    <property type="entry name" value="SULFATASE_1"/>
    <property type="match status" value="1"/>
</dbReference>
<feature type="transmembrane region" description="Helical" evidence="5">
    <location>
        <begin position="226"/>
        <end position="244"/>
    </location>
</feature>
<dbReference type="AlphaFoldDB" id="A0A8J6CKI3"/>
<feature type="chain" id="PRO_5035168764" description="Sulfatase N-terminal domain-containing protein" evidence="6">
    <location>
        <begin position="25"/>
        <end position="606"/>
    </location>
</feature>
<dbReference type="InterPro" id="IPR024607">
    <property type="entry name" value="Sulfatase_CS"/>
</dbReference>
<dbReference type="PANTHER" id="PTHR42693">
    <property type="entry name" value="ARYLSULFATASE FAMILY MEMBER"/>
    <property type="match status" value="1"/>
</dbReference>
<evidence type="ECO:0000256" key="4">
    <source>
        <dbReference type="ARBA" id="ARBA00022837"/>
    </source>
</evidence>
<dbReference type="GO" id="GO:0004065">
    <property type="term" value="F:arylsulfatase activity"/>
    <property type="evidence" value="ECO:0007669"/>
    <property type="project" value="TreeGrafter"/>
</dbReference>
<evidence type="ECO:0000313" key="8">
    <source>
        <dbReference type="EMBL" id="KAG8471113.1"/>
    </source>
</evidence>
<sequence>MPPMRGVSALLATLAAGLASPASASSPFSSFLAQPARPNVLILLVDDLGYGDIGAYGNSTIKTPHIDLLAAEGIKLTQHLAASPICTPSRASLLTGRHAVRLGLTGSKIARVMPSPATPGGIPLEEMTIASMLRKAGYATGMVGKWHVGMGSNCSHCPLAHGFDSYWGMPVTNVQACAQKGEWMTQSSMLHFITDQWPASLVFRAALALLAISASLVLSGKLSSRAFFAQCALTFALLYTVYWVPSTIMLLNHKACVLYEGNAVIEQPVQLKYLTHRETHHAVRFIDEHARRADERPFFLYMAYTKVHTALFVADEREGLSAHGPYGDNVEEMDWSVGEILAALERHGLGDNTWVYMSSDNGPWRESRDEGGACGFAPGDSEHEMAGSKAQTWECGLRVPGIIRWRARYGRTGRVEHAATSNLDIFPTIAAIAGLPVPPHVSERAYAPAPAGIVDGRDLSPLLEARLPAGEPLHDFIFHYCDLTVSAVRHGRYKAHFATTKWEDERAHTCPSALVCKCAAVAHDPPLVFDIVADPAERRPIAPGSDAEADAAVARMREARARQEASVIGVPSQTERRPEVGNFPCCGFPHPGWRRILAVLLDRCGC</sequence>
<evidence type="ECO:0000256" key="2">
    <source>
        <dbReference type="ARBA" id="ARBA00022723"/>
    </source>
</evidence>
<keyword evidence="6" id="KW-0732">Signal</keyword>
<evidence type="ECO:0000256" key="1">
    <source>
        <dbReference type="ARBA" id="ARBA00008779"/>
    </source>
</evidence>
<dbReference type="InterPro" id="IPR050738">
    <property type="entry name" value="Sulfatase"/>
</dbReference>
<keyword evidence="5" id="KW-0472">Membrane</keyword>
<dbReference type="OrthoDB" id="103349at2759"/>
<evidence type="ECO:0000259" key="7">
    <source>
        <dbReference type="Pfam" id="PF00884"/>
    </source>
</evidence>
<evidence type="ECO:0000256" key="3">
    <source>
        <dbReference type="ARBA" id="ARBA00022801"/>
    </source>
</evidence>
<keyword evidence="5" id="KW-1133">Transmembrane helix</keyword>
<keyword evidence="3" id="KW-0378">Hydrolase</keyword>
<dbReference type="InterPro" id="IPR017850">
    <property type="entry name" value="Alkaline_phosphatase_core_sf"/>
</dbReference>
<comment type="caution">
    <text evidence="8">The sequence shown here is derived from an EMBL/GenBank/DDBJ whole genome shotgun (WGS) entry which is preliminary data.</text>
</comment>
<dbReference type="Gene3D" id="3.30.1120.10">
    <property type="match status" value="1"/>
</dbReference>
<keyword evidence="2" id="KW-0479">Metal-binding</keyword>
<dbReference type="PANTHER" id="PTHR42693:SF49">
    <property type="entry name" value="SULFATASE N-TERMINAL DOMAIN-CONTAINING PROTEIN"/>
    <property type="match status" value="1"/>
</dbReference>
<evidence type="ECO:0000313" key="9">
    <source>
        <dbReference type="Proteomes" id="UP000751190"/>
    </source>
</evidence>
<dbReference type="OMA" id="HVACRCQ"/>
<accession>A0A8J6CKI3</accession>
<dbReference type="Pfam" id="PF00884">
    <property type="entry name" value="Sulfatase"/>
    <property type="match status" value="1"/>
</dbReference>
<evidence type="ECO:0000256" key="5">
    <source>
        <dbReference type="SAM" id="Phobius"/>
    </source>
</evidence>
<name>A0A8J6CKI3_DIALT</name>
<protein>
    <recommendedName>
        <fullName evidence="7">Sulfatase N-terminal domain-containing protein</fullName>
    </recommendedName>
</protein>
<comment type="similarity">
    <text evidence="1">Belongs to the sulfatase family.</text>
</comment>
<dbReference type="PROSITE" id="PS00149">
    <property type="entry name" value="SULFATASE_2"/>
    <property type="match status" value="1"/>
</dbReference>
<gene>
    <name evidence="8" type="ORF">KFE25_009534</name>
</gene>
<feature type="domain" description="Sulfatase N-terminal" evidence="7">
    <location>
        <begin position="38"/>
        <end position="434"/>
    </location>
</feature>
<dbReference type="GO" id="GO:0046872">
    <property type="term" value="F:metal ion binding"/>
    <property type="evidence" value="ECO:0007669"/>
    <property type="project" value="UniProtKB-KW"/>
</dbReference>
<organism evidence="8 9">
    <name type="scientific">Diacronema lutheri</name>
    <name type="common">Unicellular marine alga</name>
    <name type="synonym">Monochrysis lutheri</name>
    <dbReference type="NCBI Taxonomy" id="2081491"/>
    <lineage>
        <taxon>Eukaryota</taxon>
        <taxon>Haptista</taxon>
        <taxon>Haptophyta</taxon>
        <taxon>Pavlovophyceae</taxon>
        <taxon>Pavlovales</taxon>
        <taxon>Pavlovaceae</taxon>
        <taxon>Diacronema</taxon>
    </lineage>
</organism>
<keyword evidence="5" id="KW-0812">Transmembrane</keyword>
<reference evidence="8" key="1">
    <citation type="submission" date="2021-05" db="EMBL/GenBank/DDBJ databases">
        <title>The genome of the haptophyte Pavlova lutheri (Diacronema luteri, Pavlovales) - a model for lipid biosynthesis in eukaryotic algae.</title>
        <authorList>
            <person name="Hulatt C.J."/>
            <person name="Posewitz M.C."/>
        </authorList>
    </citation>
    <scope>NUCLEOTIDE SEQUENCE</scope>
    <source>
        <strain evidence="8">NIVA-4/92</strain>
    </source>
</reference>
<dbReference type="SUPFAM" id="SSF53649">
    <property type="entry name" value="Alkaline phosphatase-like"/>
    <property type="match status" value="1"/>
</dbReference>
<feature type="transmembrane region" description="Helical" evidence="5">
    <location>
        <begin position="197"/>
        <end position="219"/>
    </location>
</feature>
<dbReference type="Gene3D" id="1.10.287.550">
    <property type="entry name" value="Helix hairpin bin"/>
    <property type="match status" value="1"/>
</dbReference>
<dbReference type="EMBL" id="JAGTXO010000001">
    <property type="protein sequence ID" value="KAG8471113.1"/>
    <property type="molecule type" value="Genomic_DNA"/>
</dbReference>
<evidence type="ECO:0000256" key="6">
    <source>
        <dbReference type="SAM" id="SignalP"/>
    </source>
</evidence>
<keyword evidence="9" id="KW-1185">Reference proteome</keyword>
<dbReference type="Proteomes" id="UP000751190">
    <property type="component" value="Unassembled WGS sequence"/>
</dbReference>
<keyword evidence="4" id="KW-0106">Calcium</keyword>